<feature type="domain" description="Methyl-accepting transducer" evidence="9">
    <location>
        <begin position="263"/>
        <end position="520"/>
    </location>
</feature>
<keyword evidence="7" id="KW-0175">Coiled coil</keyword>
<protein>
    <submittedName>
        <fullName evidence="11">Methyl-accepting chemotaxis protein</fullName>
    </submittedName>
</protein>
<evidence type="ECO:0000313" key="11">
    <source>
        <dbReference type="EMBL" id="NEY70654.1"/>
    </source>
</evidence>
<evidence type="ECO:0000256" key="2">
    <source>
        <dbReference type="ARBA" id="ARBA00022475"/>
    </source>
</evidence>
<dbReference type="InterPro" id="IPR003660">
    <property type="entry name" value="HAMP_dom"/>
</dbReference>
<organism evidence="11 12">
    <name type="scientific">Bacillus mesophilus</name>
    <dbReference type="NCBI Taxonomy" id="1808955"/>
    <lineage>
        <taxon>Bacteria</taxon>
        <taxon>Bacillati</taxon>
        <taxon>Bacillota</taxon>
        <taxon>Bacilli</taxon>
        <taxon>Bacillales</taxon>
        <taxon>Bacillaceae</taxon>
        <taxon>Bacillus</taxon>
    </lineage>
</organism>
<dbReference type="SMART" id="SM00304">
    <property type="entry name" value="HAMP"/>
    <property type="match status" value="1"/>
</dbReference>
<reference evidence="11 12" key="1">
    <citation type="submission" date="2020-02" db="EMBL/GenBank/DDBJ databases">
        <title>Bacillus aquiflavi sp. nov., isolated from yellow water of strong flavor Chinese baijiu in Yibin region of China.</title>
        <authorList>
            <person name="Xie J."/>
        </authorList>
    </citation>
    <scope>NUCLEOTIDE SEQUENCE [LARGE SCALE GENOMIC DNA]</scope>
    <source>
        <strain evidence="11 12">SA4</strain>
    </source>
</reference>
<evidence type="ECO:0000256" key="3">
    <source>
        <dbReference type="ARBA" id="ARBA00023136"/>
    </source>
</evidence>
<dbReference type="Pfam" id="PF00015">
    <property type="entry name" value="MCPsignal"/>
    <property type="match status" value="1"/>
</dbReference>
<comment type="subcellular location">
    <subcellularLocation>
        <location evidence="1">Cell membrane</location>
    </subcellularLocation>
</comment>
<dbReference type="SMART" id="SM00283">
    <property type="entry name" value="MA"/>
    <property type="match status" value="1"/>
</dbReference>
<dbReference type="PROSITE" id="PS50885">
    <property type="entry name" value="HAMP"/>
    <property type="match status" value="1"/>
</dbReference>
<evidence type="ECO:0000259" key="10">
    <source>
        <dbReference type="PROSITE" id="PS50885"/>
    </source>
</evidence>
<dbReference type="GO" id="GO:0005886">
    <property type="term" value="C:plasma membrane"/>
    <property type="evidence" value="ECO:0007669"/>
    <property type="project" value="UniProtKB-SubCell"/>
</dbReference>
<evidence type="ECO:0000259" key="9">
    <source>
        <dbReference type="PROSITE" id="PS50111"/>
    </source>
</evidence>
<dbReference type="InterPro" id="IPR004089">
    <property type="entry name" value="MCPsignal_dom"/>
</dbReference>
<keyword evidence="12" id="KW-1185">Reference proteome</keyword>
<dbReference type="Gene3D" id="1.10.8.500">
    <property type="entry name" value="HAMP domain in histidine kinase"/>
    <property type="match status" value="1"/>
</dbReference>
<proteinExistence type="inferred from homology"/>
<dbReference type="GO" id="GO:0007165">
    <property type="term" value="P:signal transduction"/>
    <property type="evidence" value="ECO:0007669"/>
    <property type="project" value="UniProtKB-KW"/>
</dbReference>
<comment type="similarity">
    <text evidence="5">Belongs to the methyl-accepting chemotaxis (MCP) protein family.</text>
</comment>
<evidence type="ECO:0000256" key="5">
    <source>
        <dbReference type="ARBA" id="ARBA00029447"/>
    </source>
</evidence>
<dbReference type="Pfam" id="PF00672">
    <property type="entry name" value="HAMP"/>
    <property type="match status" value="1"/>
</dbReference>
<evidence type="ECO:0000313" key="12">
    <source>
        <dbReference type="Proteomes" id="UP000481043"/>
    </source>
</evidence>
<keyword evidence="2" id="KW-1003">Cell membrane</keyword>
<comment type="caution">
    <text evidence="11">The sequence shown here is derived from an EMBL/GenBank/DDBJ whole genome shotgun (WGS) entry which is preliminary data.</text>
</comment>
<dbReference type="SUPFAM" id="SSF58104">
    <property type="entry name" value="Methyl-accepting chemotaxis protein (MCP) signaling domain"/>
    <property type="match status" value="1"/>
</dbReference>
<evidence type="ECO:0000256" key="4">
    <source>
        <dbReference type="ARBA" id="ARBA00023224"/>
    </source>
</evidence>
<keyword evidence="4 6" id="KW-0807">Transducer</keyword>
<dbReference type="PROSITE" id="PS50111">
    <property type="entry name" value="CHEMOTAXIS_TRANSDUC_2"/>
    <property type="match status" value="1"/>
</dbReference>
<accession>A0A6M0Q384</accession>
<dbReference type="AlphaFoldDB" id="A0A6M0Q384"/>
<sequence>MNLKKKLMLQSMIGLVLAIAMIGYIIVKMIEIDKSNTNFVPFLLSVQHLDAEIKITKQSLNNFSFNMTEGNKAEAFNQLSSTQESFNSVEQLSSIPLMSEVIKKSKVKFENLHAEAKLALESNNAAEVKRQSIRTDGVINDIHLLNLYASTHYEQIQESLKSKIGMVIAVAAIGSVILILASILLSYRLTISITKPLQALTENARRVSAGDLVVEQVYYSKNDEIGDLNNSFTQMVDQLRGLIGSVENVSKKVEQFSREIEDENKGLVEISNQVAVSTDELSHGSQAISEDLQNSVHLVEQLDQEFEKNLEASKQTAAFGLETVDSIGSGRKAMEEQRNLLTKNISSTNKIETATKAFAGYASKIEEMATSVSSIAGQTNLLALNAAIEAARAGEAGKGFAVVADEVRKLAEESTKATAEIFSMVEHIQAGLSEIVKSVNQGVDIAQKQEQSMIVTNEAFETIDQKVQNISSHIQGIVDGMSQSKKIGNQVLDSVGNISSVVQQSAAGSEEISASTTEQLQAFGKLAAKVTAMRDLTNELNQMLSQFKLS</sequence>
<keyword evidence="3 8" id="KW-0472">Membrane</keyword>
<feature type="transmembrane region" description="Helical" evidence="8">
    <location>
        <begin position="164"/>
        <end position="187"/>
    </location>
</feature>
<evidence type="ECO:0000256" key="1">
    <source>
        <dbReference type="ARBA" id="ARBA00004236"/>
    </source>
</evidence>
<dbReference type="Proteomes" id="UP000481043">
    <property type="component" value="Unassembled WGS sequence"/>
</dbReference>
<keyword evidence="8" id="KW-0812">Transmembrane</keyword>
<dbReference type="CDD" id="cd06225">
    <property type="entry name" value="HAMP"/>
    <property type="match status" value="1"/>
</dbReference>
<evidence type="ECO:0000256" key="8">
    <source>
        <dbReference type="SAM" id="Phobius"/>
    </source>
</evidence>
<evidence type="ECO:0000256" key="6">
    <source>
        <dbReference type="PROSITE-ProRule" id="PRU00284"/>
    </source>
</evidence>
<feature type="transmembrane region" description="Helical" evidence="8">
    <location>
        <begin position="7"/>
        <end position="27"/>
    </location>
</feature>
<dbReference type="Gene3D" id="1.10.287.950">
    <property type="entry name" value="Methyl-accepting chemotaxis protein"/>
    <property type="match status" value="1"/>
</dbReference>
<evidence type="ECO:0000256" key="7">
    <source>
        <dbReference type="SAM" id="Coils"/>
    </source>
</evidence>
<dbReference type="PANTHER" id="PTHR32089:SF112">
    <property type="entry name" value="LYSOZYME-LIKE PROTEIN-RELATED"/>
    <property type="match status" value="1"/>
</dbReference>
<dbReference type="EMBL" id="JAAIWM010000001">
    <property type="protein sequence ID" value="NEY70654.1"/>
    <property type="molecule type" value="Genomic_DNA"/>
</dbReference>
<keyword evidence="8" id="KW-1133">Transmembrane helix</keyword>
<feature type="coiled-coil region" evidence="7">
    <location>
        <begin position="246"/>
        <end position="273"/>
    </location>
</feature>
<gene>
    <name evidence="11" type="ORF">G4D63_02765</name>
</gene>
<feature type="domain" description="HAMP" evidence="10">
    <location>
        <begin position="191"/>
        <end position="244"/>
    </location>
</feature>
<dbReference type="PANTHER" id="PTHR32089">
    <property type="entry name" value="METHYL-ACCEPTING CHEMOTAXIS PROTEIN MCPB"/>
    <property type="match status" value="1"/>
</dbReference>
<name>A0A6M0Q384_9BACI</name>